<protein>
    <submittedName>
        <fullName evidence="1">Uncharacterized protein</fullName>
    </submittedName>
</protein>
<organism evidence="1 2">
    <name type="scientific">Hyalomma asiaticum</name>
    <name type="common">Tick</name>
    <dbReference type="NCBI Taxonomy" id="266040"/>
    <lineage>
        <taxon>Eukaryota</taxon>
        <taxon>Metazoa</taxon>
        <taxon>Ecdysozoa</taxon>
        <taxon>Arthropoda</taxon>
        <taxon>Chelicerata</taxon>
        <taxon>Arachnida</taxon>
        <taxon>Acari</taxon>
        <taxon>Parasitiformes</taxon>
        <taxon>Ixodida</taxon>
        <taxon>Ixodoidea</taxon>
        <taxon>Ixodidae</taxon>
        <taxon>Hyalomminae</taxon>
        <taxon>Hyalomma</taxon>
    </lineage>
</organism>
<evidence type="ECO:0000313" key="1">
    <source>
        <dbReference type="EMBL" id="KAH6924407.1"/>
    </source>
</evidence>
<sequence>MAPRLQRYKLSGFSQELDWKTVHFAEAIPAERICDGCGLMPKSTIHLPCSHVLCTTCHDQCLVGRGCECPLDRTWFSEDYIERKELPVGDLLTFQVECWNKDNGCEEITNVLHMFKHFAEECAYHSTQCPKCSALVLRKDVCEHLRNNCGVVVMPNQDEHVEQPNEPLQAVLSSLEAMLEDAIGGMKESLDQVVRDHGTQRDRLNEVSQTADDLSKTVIRSSEERHTSIEDIAPSVKVAEQQLGAPGDSASDIYERLNNSNTQVVHRLTSLSEDVKIAVGDATRQCLEKLEQTNAEITQLFVAPGERSQAGSSFEDTLRRIELVTKTICDKLERMADCSAATKGEEAASGRVLSDSMQDLLLVLSTLKNTCHEFRVSVVKELKEMAILTGCSVYWSESVYLCGYRIVPGLYLKKYGSSVCVHALMRLHDGVLDEFLQWPLYRSVKLTFMHSTSDHHVVIHESDTSRLKGFARPNPPLNEMRHFSRHVSLEDLESGGFVDNDELHVKWELEPPLFCSVP</sequence>
<gene>
    <name evidence="1" type="ORF">HPB50_016719</name>
</gene>
<keyword evidence="2" id="KW-1185">Reference proteome</keyword>
<name>A0ACB7RN65_HYAAI</name>
<proteinExistence type="predicted"/>
<dbReference type="Proteomes" id="UP000821845">
    <property type="component" value="Chromosome 8"/>
</dbReference>
<evidence type="ECO:0000313" key="2">
    <source>
        <dbReference type="Proteomes" id="UP000821845"/>
    </source>
</evidence>
<accession>A0ACB7RN65</accession>
<dbReference type="EMBL" id="CM023488">
    <property type="protein sequence ID" value="KAH6924407.1"/>
    <property type="molecule type" value="Genomic_DNA"/>
</dbReference>
<comment type="caution">
    <text evidence="1">The sequence shown here is derived from an EMBL/GenBank/DDBJ whole genome shotgun (WGS) entry which is preliminary data.</text>
</comment>
<reference evidence="1" key="1">
    <citation type="submission" date="2020-05" db="EMBL/GenBank/DDBJ databases">
        <title>Large-scale comparative analyses of tick genomes elucidate their genetic diversity and vector capacities.</title>
        <authorList>
            <person name="Jia N."/>
            <person name="Wang J."/>
            <person name="Shi W."/>
            <person name="Du L."/>
            <person name="Sun Y."/>
            <person name="Zhan W."/>
            <person name="Jiang J."/>
            <person name="Wang Q."/>
            <person name="Zhang B."/>
            <person name="Ji P."/>
            <person name="Sakyi L.B."/>
            <person name="Cui X."/>
            <person name="Yuan T."/>
            <person name="Jiang B."/>
            <person name="Yang W."/>
            <person name="Lam T.T.-Y."/>
            <person name="Chang Q."/>
            <person name="Ding S."/>
            <person name="Wang X."/>
            <person name="Zhu J."/>
            <person name="Ruan X."/>
            <person name="Zhao L."/>
            <person name="Wei J."/>
            <person name="Que T."/>
            <person name="Du C."/>
            <person name="Cheng J."/>
            <person name="Dai P."/>
            <person name="Han X."/>
            <person name="Huang E."/>
            <person name="Gao Y."/>
            <person name="Liu J."/>
            <person name="Shao H."/>
            <person name="Ye R."/>
            <person name="Li L."/>
            <person name="Wei W."/>
            <person name="Wang X."/>
            <person name="Wang C."/>
            <person name="Yang T."/>
            <person name="Huo Q."/>
            <person name="Li W."/>
            <person name="Guo W."/>
            <person name="Chen H."/>
            <person name="Zhou L."/>
            <person name="Ni X."/>
            <person name="Tian J."/>
            <person name="Zhou Y."/>
            <person name="Sheng Y."/>
            <person name="Liu T."/>
            <person name="Pan Y."/>
            <person name="Xia L."/>
            <person name="Li J."/>
            <person name="Zhao F."/>
            <person name="Cao W."/>
        </authorList>
    </citation>
    <scope>NUCLEOTIDE SEQUENCE</scope>
    <source>
        <strain evidence="1">Hyas-2018</strain>
    </source>
</reference>